<dbReference type="RefSeq" id="WP_348389281.1">
    <property type="nucleotide sequence ID" value="NZ_CP134146.1"/>
</dbReference>
<evidence type="ECO:0000259" key="3">
    <source>
        <dbReference type="Pfam" id="PF13505"/>
    </source>
</evidence>
<dbReference type="EMBL" id="CP134146">
    <property type="protein sequence ID" value="WNC70140.1"/>
    <property type="molecule type" value="Genomic_DNA"/>
</dbReference>
<dbReference type="InterPro" id="IPR011250">
    <property type="entry name" value="OMP/PagP_B-barrel"/>
</dbReference>
<feature type="signal peptide" evidence="2">
    <location>
        <begin position="1"/>
        <end position="21"/>
    </location>
</feature>
<name>A0ABY9TN54_9GAMM</name>
<reference evidence="5" key="1">
    <citation type="submission" date="2023-09" db="EMBL/GenBank/DDBJ databases">
        <authorList>
            <person name="Li S."/>
            <person name="Li X."/>
            <person name="Zhang C."/>
            <person name="Zhao Z."/>
        </authorList>
    </citation>
    <scope>NUCLEOTIDE SEQUENCE [LARGE SCALE GENOMIC DNA]</scope>
    <source>
        <strain evidence="5">SQ345</strain>
    </source>
</reference>
<dbReference type="Pfam" id="PF13505">
    <property type="entry name" value="OMP_b-brl"/>
    <property type="match status" value="1"/>
</dbReference>
<accession>A0ABY9TN54</accession>
<proteinExistence type="predicted"/>
<evidence type="ECO:0000313" key="5">
    <source>
        <dbReference type="Proteomes" id="UP001248581"/>
    </source>
</evidence>
<keyword evidence="5" id="KW-1185">Reference proteome</keyword>
<gene>
    <name evidence="4" type="ORF">RI845_08360</name>
</gene>
<sequence>MRKYVTLLLLLLSCFVIKAKAQQDNNNPPRSYFYLGGIIANADTKETFEDQLNLDGSEYSQSDQNAAFGFYIGFNFADKWALESSILVTGGMEERPSTLPIDEVYLTAITVTPVVHIDLTEQVSVYVKAGLGILFYIEDLHKHGDVYRHSDDDYWAGGGLAYGVGIEVDVSENIAFRLGYDAIEADLEADENNHHQNLADVEEEFSMVSMSFHYKFQ</sequence>
<dbReference type="Gene3D" id="2.40.160.20">
    <property type="match status" value="1"/>
</dbReference>
<dbReference type="Proteomes" id="UP001248581">
    <property type="component" value="Chromosome"/>
</dbReference>
<feature type="domain" description="Outer membrane protein beta-barrel" evidence="3">
    <location>
        <begin position="8"/>
        <end position="190"/>
    </location>
</feature>
<organism evidence="4 5">
    <name type="scientific">Thalassotalea nanhaiensis</name>
    <dbReference type="NCBI Taxonomy" id="3065648"/>
    <lineage>
        <taxon>Bacteria</taxon>
        <taxon>Pseudomonadati</taxon>
        <taxon>Pseudomonadota</taxon>
        <taxon>Gammaproteobacteria</taxon>
        <taxon>Alteromonadales</taxon>
        <taxon>Colwelliaceae</taxon>
        <taxon>Thalassotalea</taxon>
    </lineage>
</organism>
<dbReference type="InterPro" id="IPR027385">
    <property type="entry name" value="Beta-barrel_OMP"/>
</dbReference>
<evidence type="ECO:0000313" key="4">
    <source>
        <dbReference type="EMBL" id="WNC70140.1"/>
    </source>
</evidence>
<dbReference type="SUPFAM" id="SSF56925">
    <property type="entry name" value="OMPA-like"/>
    <property type="match status" value="1"/>
</dbReference>
<evidence type="ECO:0000256" key="1">
    <source>
        <dbReference type="ARBA" id="ARBA00022729"/>
    </source>
</evidence>
<feature type="chain" id="PRO_5047392049" evidence="2">
    <location>
        <begin position="22"/>
        <end position="217"/>
    </location>
</feature>
<evidence type="ECO:0000256" key="2">
    <source>
        <dbReference type="SAM" id="SignalP"/>
    </source>
</evidence>
<protein>
    <submittedName>
        <fullName evidence="4">Outer membrane beta-barrel protein</fullName>
    </submittedName>
</protein>
<keyword evidence="1 2" id="KW-0732">Signal</keyword>